<gene>
    <name evidence="1" type="ORF">K469DRAFT_688609</name>
</gene>
<proteinExistence type="predicted"/>
<evidence type="ECO:0000313" key="1">
    <source>
        <dbReference type="EMBL" id="KAF2184604.1"/>
    </source>
</evidence>
<dbReference type="Proteomes" id="UP000800200">
    <property type="component" value="Unassembled WGS sequence"/>
</dbReference>
<protein>
    <submittedName>
        <fullName evidence="1">Uncharacterized protein</fullName>
    </submittedName>
</protein>
<keyword evidence="2" id="KW-1185">Reference proteome</keyword>
<dbReference type="AlphaFoldDB" id="A0A6A6DYG8"/>
<reference evidence="1" key="1">
    <citation type="journal article" date="2020" name="Stud. Mycol.">
        <title>101 Dothideomycetes genomes: a test case for predicting lifestyles and emergence of pathogens.</title>
        <authorList>
            <person name="Haridas S."/>
            <person name="Albert R."/>
            <person name="Binder M."/>
            <person name="Bloem J."/>
            <person name="Labutti K."/>
            <person name="Salamov A."/>
            <person name="Andreopoulos B."/>
            <person name="Baker S."/>
            <person name="Barry K."/>
            <person name="Bills G."/>
            <person name="Bluhm B."/>
            <person name="Cannon C."/>
            <person name="Castanera R."/>
            <person name="Culley D."/>
            <person name="Daum C."/>
            <person name="Ezra D."/>
            <person name="Gonzalez J."/>
            <person name="Henrissat B."/>
            <person name="Kuo A."/>
            <person name="Liang C."/>
            <person name="Lipzen A."/>
            <person name="Lutzoni F."/>
            <person name="Magnuson J."/>
            <person name="Mondo S."/>
            <person name="Nolan M."/>
            <person name="Ohm R."/>
            <person name="Pangilinan J."/>
            <person name="Park H.-J."/>
            <person name="Ramirez L."/>
            <person name="Alfaro M."/>
            <person name="Sun H."/>
            <person name="Tritt A."/>
            <person name="Yoshinaga Y."/>
            <person name="Zwiers L.-H."/>
            <person name="Turgeon B."/>
            <person name="Goodwin S."/>
            <person name="Spatafora J."/>
            <person name="Crous P."/>
            <person name="Grigoriev I."/>
        </authorList>
    </citation>
    <scope>NUCLEOTIDE SEQUENCE</scope>
    <source>
        <strain evidence="1">CBS 207.26</strain>
    </source>
</reference>
<organism evidence="1 2">
    <name type="scientific">Zopfia rhizophila CBS 207.26</name>
    <dbReference type="NCBI Taxonomy" id="1314779"/>
    <lineage>
        <taxon>Eukaryota</taxon>
        <taxon>Fungi</taxon>
        <taxon>Dikarya</taxon>
        <taxon>Ascomycota</taxon>
        <taxon>Pezizomycotina</taxon>
        <taxon>Dothideomycetes</taxon>
        <taxon>Dothideomycetes incertae sedis</taxon>
        <taxon>Zopfiaceae</taxon>
        <taxon>Zopfia</taxon>
    </lineage>
</organism>
<name>A0A6A6DYG8_9PEZI</name>
<evidence type="ECO:0000313" key="2">
    <source>
        <dbReference type="Proteomes" id="UP000800200"/>
    </source>
</evidence>
<dbReference type="OrthoDB" id="3900342at2759"/>
<dbReference type="EMBL" id="ML994637">
    <property type="protein sequence ID" value="KAF2184604.1"/>
    <property type="molecule type" value="Genomic_DNA"/>
</dbReference>
<sequence>MLCMPITRAQLYISNADTQVNFGPAALTVFLAPRWPTNAFWTGENYRAAWYEHLDRALTRPQLAGIGISECVGAGIFVTSDNLIAVTGSLGGVLRRCLPSADAETCLNTTNIANRSAAFQ</sequence>
<accession>A0A6A6DYG8</accession>